<dbReference type="Gene3D" id="3.30.450.40">
    <property type="match status" value="1"/>
</dbReference>
<proteinExistence type="predicted"/>
<dbReference type="InterPro" id="IPR036890">
    <property type="entry name" value="HATPase_C_sf"/>
</dbReference>
<protein>
    <recommendedName>
        <fullName evidence="3">histidine kinase</fullName>
        <ecNumber evidence="3">2.7.13.3</ecNumber>
    </recommendedName>
</protein>
<dbReference type="InterPro" id="IPR029016">
    <property type="entry name" value="GAF-like_dom_sf"/>
</dbReference>
<dbReference type="Pfam" id="PF00512">
    <property type="entry name" value="HisKA"/>
    <property type="match status" value="1"/>
</dbReference>
<keyword evidence="8" id="KW-0472">Membrane</keyword>
<evidence type="ECO:0000259" key="10">
    <source>
        <dbReference type="PROSITE" id="PS50885"/>
    </source>
</evidence>
<dbReference type="Gene3D" id="6.10.340.10">
    <property type="match status" value="1"/>
</dbReference>
<dbReference type="Proteomes" id="UP001217838">
    <property type="component" value="Unassembled WGS sequence"/>
</dbReference>
<dbReference type="InterPro" id="IPR005467">
    <property type="entry name" value="His_kinase_dom"/>
</dbReference>
<keyword evidence="12" id="KW-1185">Reference proteome</keyword>
<dbReference type="SMART" id="SM00387">
    <property type="entry name" value="HATPase_c"/>
    <property type="match status" value="1"/>
</dbReference>
<dbReference type="EC" id="2.7.13.3" evidence="3"/>
<organism evidence="11 12">
    <name type="scientific">Nannocystis radixulma</name>
    <dbReference type="NCBI Taxonomy" id="2995305"/>
    <lineage>
        <taxon>Bacteria</taxon>
        <taxon>Pseudomonadati</taxon>
        <taxon>Myxococcota</taxon>
        <taxon>Polyangia</taxon>
        <taxon>Nannocystales</taxon>
        <taxon>Nannocystaceae</taxon>
        <taxon>Nannocystis</taxon>
    </lineage>
</organism>
<dbReference type="PANTHER" id="PTHR43047:SF72">
    <property type="entry name" value="OSMOSENSING HISTIDINE PROTEIN KINASE SLN1"/>
    <property type="match status" value="1"/>
</dbReference>
<dbReference type="InterPro" id="IPR003661">
    <property type="entry name" value="HisK_dim/P_dom"/>
</dbReference>
<keyword evidence="4" id="KW-0597">Phosphoprotein</keyword>
<dbReference type="Gene3D" id="1.10.287.130">
    <property type="match status" value="1"/>
</dbReference>
<dbReference type="PROSITE" id="PS50885">
    <property type="entry name" value="HAMP"/>
    <property type="match status" value="1"/>
</dbReference>
<name>A0ABT5AWE9_9BACT</name>
<evidence type="ECO:0000256" key="7">
    <source>
        <dbReference type="SAM" id="MobiDB-lite"/>
    </source>
</evidence>
<dbReference type="SMART" id="SM00388">
    <property type="entry name" value="HisKA"/>
    <property type="match status" value="1"/>
</dbReference>
<keyword evidence="6" id="KW-0418">Kinase</keyword>
<dbReference type="PANTHER" id="PTHR43047">
    <property type="entry name" value="TWO-COMPONENT HISTIDINE PROTEIN KINASE"/>
    <property type="match status" value="1"/>
</dbReference>
<feature type="transmembrane region" description="Helical" evidence="8">
    <location>
        <begin position="12"/>
        <end position="30"/>
    </location>
</feature>
<dbReference type="SMART" id="SM00304">
    <property type="entry name" value="HAMP"/>
    <property type="match status" value="1"/>
</dbReference>
<dbReference type="InterPro" id="IPR003018">
    <property type="entry name" value="GAF"/>
</dbReference>
<keyword evidence="5" id="KW-0808">Transferase</keyword>
<evidence type="ECO:0000259" key="9">
    <source>
        <dbReference type="PROSITE" id="PS50109"/>
    </source>
</evidence>
<feature type="region of interest" description="Disordered" evidence="7">
    <location>
        <begin position="668"/>
        <end position="702"/>
    </location>
</feature>
<dbReference type="PRINTS" id="PR00344">
    <property type="entry name" value="BCTRLSENSOR"/>
</dbReference>
<evidence type="ECO:0000256" key="6">
    <source>
        <dbReference type="ARBA" id="ARBA00022777"/>
    </source>
</evidence>
<dbReference type="InterPro" id="IPR036097">
    <property type="entry name" value="HisK_dim/P_sf"/>
</dbReference>
<keyword evidence="11" id="KW-0547">Nucleotide-binding</keyword>
<feature type="domain" description="HAMP" evidence="10">
    <location>
        <begin position="203"/>
        <end position="255"/>
    </location>
</feature>
<dbReference type="SUPFAM" id="SSF55874">
    <property type="entry name" value="ATPase domain of HSP90 chaperone/DNA topoisomerase II/histidine kinase"/>
    <property type="match status" value="1"/>
</dbReference>
<comment type="caution">
    <text evidence="11">The sequence shown here is derived from an EMBL/GenBank/DDBJ whole genome shotgun (WGS) entry which is preliminary data.</text>
</comment>
<feature type="compositionally biased region" description="Low complexity" evidence="7">
    <location>
        <begin position="680"/>
        <end position="700"/>
    </location>
</feature>
<dbReference type="GO" id="GO:0005524">
    <property type="term" value="F:ATP binding"/>
    <property type="evidence" value="ECO:0007669"/>
    <property type="project" value="UniProtKB-KW"/>
</dbReference>
<dbReference type="SUPFAM" id="SSF55781">
    <property type="entry name" value="GAF domain-like"/>
    <property type="match status" value="1"/>
</dbReference>
<dbReference type="EMBL" id="JAQNDN010000001">
    <property type="protein sequence ID" value="MDC0666167.1"/>
    <property type="molecule type" value="Genomic_DNA"/>
</dbReference>
<keyword evidence="8" id="KW-0812">Transmembrane</keyword>
<dbReference type="InterPro" id="IPR003660">
    <property type="entry name" value="HAMP_dom"/>
</dbReference>
<evidence type="ECO:0000256" key="1">
    <source>
        <dbReference type="ARBA" id="ARBA00000085"/>
    </source>
</evidence>
<dbReference type="SUPFAM" id="SSF158472">
    <property type="entry name" value="HAMP domain-like"/>
    <property type="match status" value="1"/>
</dbReference>
<dbReference type="RefSeq" id="WP_271993593.1">
    <property type="nucleotide sequence ID" value="NZ_JAQNDN010000001.1"/>
</dbReference>
<evidence type="ECO:0000256" key="3">
    <source>
        <dbReference type="ARBA" id="ARBA00012438"/>
    </source>
</evidence>
<dbReference type="Gene3D" id="3.30.565.10">
    <property type="entry name" value="Histidine kinase-like ATPase, C-terminal domain"/>
    <property type="match status" value="1"/>
</dbReference>
<dbReference type="Pfam" id="PF02518">
    <property type="entry name" value="HATPase_c"/>
    <property type="match status" value="1"/>
</dbReference>
<keyword evidence="8" id="KW-1133">Transmembrane helix</keyword>
<gene>
    <name evidence="11" type="ORF">POL58_00390</name>
</gene>
<evidence type="ECO:0000313" key="12">
    <source>
        <dbReference type="Proteomes" id="UP001217838"/>
    </source>
</evidence>
<dbReference type="PROSITE" id="PS50109">
    <property type="entry name" value="HIS_KIN"/>
    <property type="match status" value="1"/>
</dbReference>
<comment type="catalytic activity">
    <reaction evidence="1">
        <text>ATP + protein L-histidine = ADP + protein N-phospho-L-histidine.</text>
        <dbReference type="EC" id="2.7.13.3"/>
    </reaction>
</comment>
<keyword evidence="11" id="KW-0067">ATP-binding</keyword>
<dbReference type="Pfam" id="PF01590">
    <property type="entry name" value="GAF"/>
    <property type="match status" value="1"/>
</dbReference>
<dbReference type="SUPFAM" id="SSF47384">
    <property type="entry name" value="Homodimeric domain of signal transducing histidine kinase"/>
    <property type="match status" value="1"/>
</dbReference>
<evidence type="ECO:0000256" key="4">
    <source>
        <dbReference type="ARBA" id="ARBA00022553"/>
    </source>
</evidence>
<dbReference type="CDD" id="cd00082">
    <property type="entry name" value="HisKA"/>
    <property type="match status" value="1"/>
</dbReference>
<accession>A0ABT5AWE9</accession>
<comment type="subcellular location">
    <subcellularLocation>
        <location evidence="2">Membrane</location>
    </subcellularLocation>
</comment>
<sequence>MKRLPPPLSFSIPGVLLVFGALVLAVSLHFELAEADRRAEAAIVQRAQLLSTVLSAELEKAYRERRPNDARGIVLQASADRALRRAIMFDEDRRALETTPLGLAGQMLADTPFAADTPSLEEMRRTGSTRLRIVSRGDRLASYVPVLLRSAGELLPTRNGVLAMEFDLAPIRSEGRALVVRRAIVTAIALGAICTLLWLFFQFSLLRRVQALIAVTRQFAAGDVAARASLGGSDEMAQMSRAFNQMAEAIALSRQALVESERHATFLAEVSRRLATVFDAGAPLDAVARSAVPLLGDVCLVRVPDHGSVAVMDADRGLDAVLRTHPGSAPGGALLAALESGETQMSPPGGQRLAEALGLTRSQEPELATALDIAGSYMVVPLQARGRAVGVIAFVSADVRRYEDPRLVALAEDMAQRAALSIDNSLLYRQAQEAVRARDEFLMVASHELRTPCTSLRLAVEFLRRAGATLPPHKVEAMLDVTDRESKHLAMLVDRLLDVSRMAVAELELVLEPVDLAAITREVVIGLAGDLERTGSTVVVEADETVVGRWDRERIRQVVTILLVNAVRYGRGRPVRVRVTAVDQVARLEVIDQGIGIAPGHQARIFDRFERAVSTRHYGGLGLGLYIVRRIVEALGGTIGVTSELDVGSTFTVDLPRGLDATELAALDPESDAGGPAPGLGPRAGRASSTSPSKTSAAPTRKTAAFGCVDQALEPARGVVPQVARDQQ</sequence>
<evidence type="ECO:0000256" key="8">
    <source>
        <dbReference type="SAM" id="Phobius"/>
    </source>
</evidence>
<evidence type="ECO:0000256" key="2">
    <source>
        <dbReference type="ARBA" id="ARBA00004370"/>
    </source>
</evidence>
<reference evidence="11 12" key="1">
    <citation type="submission" date="2022-11" db="EMBL/GenBank/DDBJ databases">
        <title>Minimal conservation of predation-associated metabolite biosynthetic gene clusters underscores biosynthetic potential of Myxococcota including descriptions for ten novel species: Archangium lansinium sp. nov., Myxococcus landrumus sp. nov., Nannocystis bai.</title>
        <authorList>
            <person name="Ahearne A."/>
            <person name="Stevens C."/>
            <person name="Dowd S."/>
        </authorList>
    </citation>
    <scope>NUCLEOTIDE SEQUENCE [LARGE SCALE GENOMIC DNA]</scope>
    <source>
        <strain evidence="11 12">NCELM</strain>
    </source>
</reference>
<dbReference type="Pfam" id="PF00672">
    <property type="entry name" value="HAMP"/>
    <property type="match status" value="1"/>
</dbReference>
<dbReference type="SMART" id="SM00065">
    <property type="entry name" value="GAF"/>
    <property type="match status" value="1"/>
</dbReference>
<dbReference type="InterPro" id="IPR003594">
    <property type="entry name" value="HATPase_dom"/>
</dbReference>
<dbReference type="InterPro" id="IPR004358">
    <property type="entry name" value="Sig_transdc_His_kin-like_C"/>
</dbReference>
<evidence type="ECO:0000313" key="11">
    <source>
        <dbReference type="EMBL" id="MDC0666167.1"/>
    </source>
</evidence>
<dbReference type="CDD" id="cd06225">
    <property type="entry name" value="HAMP"/>
    <property type="match status" value="1"/>
</dbReference>
<feature type="domain" description="Histidine kinase" evidence="9">
    <location>
        <begin position="444"/>
        <end position="659"/>
    </location>
</feature>
<feature type="transmembrane region" description="Helical" evidence="8">
    <location>
        <begin position="179"/>
        <end position="201"/>
    </location>
</feature>
<evidence type="ECO:0000256" key="5">
    <source>
        <dbReference type="ARBA" id="ARBA00022679"/>
    </source>
</evidence>